<dbReference type="SUPFAM" id="SSF103473">
    <property type="entry name" value="MFS general substrate transporter"/>
    <property type="match status" value="1"/>
</dbReference>
<dbReference type="Proteomes" id="UP000225277">
    <property type="component" value="Unassembled WGS sequence"/>
</dbReference>
<dbReference type="AlphaFoldDB" id="A0A2D3UQA0"/>
<protein>
    <submittedName>
        <fullName evidence="7">Related to HOL1 protein</fullName>
    </submittedName>
</protein>
<sequence length="519" mass="56630">MATPTKDRDAAMDHLEFIDEKATNKHSNAQVNGNINLLDDQGDVRRIPIPSSDPNDPLNMHKWRKLGVLISCCWYSIFSLVLVGGAGPILPFWIQEYASSGRDVTEIVKLTTYPSLVMAFGAFLILPLSIVFGRRPVLLGCCLLLLGSTIGAGLSQSYEAHMACRILQGVATGAAESVLPLVITDVSFLDERGLLFGFYWGTQSCVNAIFTITVSYLAADLGWRWFYWLLTILVSLNFLLLFFCLPETRYARSPMSIRGQEWHTDEFGVTRVISSQQAQAQGRLTASTIPEISSDNVLGGQKKKRSYWQELHPISSVAPNGFRIGFGVIVKMLSALSSPAVIWAIFATSISLGVGISMSLTYGLILTENYTWSQSSVGLVNCGILPAALLAMFWAGWGGDKTNLWLAKRRNGVHHPEDTLVILICPTLVSGIGIVVYALAAARPEGYSSWGIIMGWTLLQFGFIVCIITTTHFAAEAYPSNPGPALVLVVGVKNIVSFGQSVLESPSNASPILPHWHND</sequence>
<feature type="transmembrane region" description="Helical" evidence="5">
    <location>
        <begin position="377"/>
        <end position="399"/>
    </location>
</feature>
<accession>A0A2D3UQA0</accession>
<evidence type="ECO:0000313" key="7">
    <source>
        <dbReference type="EMBL" id="CZT17841.1"/>
    </source>
</evidence>
<dbReference type="STRING" id="112498.A0A2D3UQA0"/>
<dbReference type="GO" id="GO:0005886">
    <property type="term" value="C:plasma membrane"/>
    <property type="evidence" value="ECO:0007669"/>
    <property type="project" value="TreeGrafter"/>
</dbReference>
<dbReference type="PANTHER" id="PTHR23502:SF164">
    <property type="entry name" value="MAJOR FACILITATOR SUPERFAMILY (MFS) PROFILE DOMAIN-CONTAINING PROTEIN"/>
    <property type="match status" value="1"/>
</dbReference>
<feature type="transmembrane region" description="Helical" evidence="5">
    <location>
        <begin position="166"/>
        <end position="184"/>
    </location>
</feature>
<proteinExistence type="predicted"/>
<evidence type="ECO:0000256" key="5">
    <source>
        <dbReference type="SAM" id="Phobius"/>
    </source>
</evidence>
<evidence type="ECO:0000256" key="1">
    <source>
        <dbReference type="ARBA" id="ARBA00004141"/>
    </source>
</evidence>
<feature type="transmembrane region" description="Helical" evidence="5">
    <location>
        <begin position="113"/>
        <end position="132"/>
    </location>
</feature>
<name>A0A2D3UQA0_9PEZI</name>
<evidence type="ECO:0000313" key="8">
    <source>
        <dbReference type="Proteomes" id="UP000225277"/>
    </source>
</evidence>
<feature type="transmembrane region" description="Helical" evidence="5">
    <location>
        <begin position="196"/>
        <end position="219"/>
    </location>
</feature>
<comment type="subcellular location">
    <subcellularLocation>
        <location evidence="1">Membrane</location>
        <topology evidence="1">Multi-pass membrane protein</topology>
    </subcellularLocation>
</comment>
<dbReference type="InterPro" id="IPR036259">
    <property type="entry name" value="MFS_trans_sf"/>
</dbReference>
<gene>
    <name evidence="7" type="ORF">RCC_03677</name>
</gene>
<keyword evidence="3 5" id="KW-1133">Transmembrane helix</keyword>
<keyword evidence="2 5" id="KW-0812">Transmembrane</keyword>
<dbReference type="GeneID" id="35598875"/>
<dbReference type="PROSITE" id="PS50850">
    <property type="entry name" value="MFS"/>
    <property type="match status" value="1"/>
</dbReference>
<dbReference type="InterPro" id="IPR011701">
    <property type="entry name" value="MFS"/>
</dbReference>
<evidence type="ECO:0000256" key="2">
    <source>
        <dbReference type="ARBA" id="ARBA00022692"/>
    </source>
</evidence>
<dbReference type="PANTHER" id="PTHR23502">
    <property type="entry name" value="MAJOR FACILITATOR SUPERFAMILY"/>
    <property type="match status" value="1"/>
</dbReference>
<evidence type="ECO:0000256" key="4">
    <source>
        <dbReference type="ARBA" id="ARBA00023136"/>
    </source>
</evidence>
<dbReference type="Pfam" id="PF07690">
    <property type="entry name" value="MFS_1"/>
    <property type="match status" value="1"/>
</dbReference>
<keyword evidence="4 5" id="KW-0472">Membrane</keyword>
<feature type="domain" description="Major facilitator superfamily (MFS) profile" evidence="6">
    <location>
        <begin position="65"/>
        <end position="519"/>
    </location>
</feature>
<feature type="transmembrane region" description="Helical" evidence="5">
    <location>
        <begin position="137"/>
        <end position="154"/>
    </location>
</feature>
<dbReference type="GO" id="GO:0022857">
    <property type="term" value="F:transmembrane transporter activity"/>
    <property type="evidence" value="ECO:0007669"/>
    <property type="project" value="InterPro"/>
</dbReference>
<feature type="transmembrane region" description="Helical" evidence="5">
    <location>
        <begin position="66"/>
        <end position="93"/>
    </location>
</feature>
<dbReference type="RefSeq" id="XP_023624732.1">
    <property type="nucleotide sequence ID" value="XM_023768964.1"/>
</dbReference>
<feature type="transmembrane region" description="Helical" evidence="5">
    <location>
        <begin position="225"/>
        <end position="245"/>
    </location>
</feature>
<feature type="transmembrane region" description="Helical" evidence="5">
    <location>
        <begin position="341"/>
        <end position="365"/>
    </location>
</feature>
<dbReference type="EMBL" id="FJUY01000004">
    <property type="protein sequence ID" value="CZT17841.1"/>
    <property type="molecule type" value="Genomic_DNA"/>
</dbReference>
<dbReference type="Gene3D" id="1.20.1250.20">
    <property type="entry name" value="MFS general substrate transporter like domains"/>
    <property type="match status" value="1"/>
</dbReference>
<feature type="transmembrane region" description="Helical" evidence="5">
    <location>
        <begin position="420"/>
        <end position="441"/>
    </location>
</feature>
<keyword evidence="8" id="KW-1185">Reference proteome</keyword>
<dbReference type="InterPro" id="IPR020846">
    <property type="entry name" value="MFS_dom"/>
</dbReference>
<dbReference type="OrthoDB" id="268400at2759"/>
<feature type="transmembrane region" description="Helical" evidence="5">
    <location>
        <begin position="447"/>
        <end position="468"/>
    </location>
</feature>
<evidence type="ECO:0000259" key="6">
    <source>
        <dbReference type="PROSITE" id="PS50850"/>
    </source>
</evidence>
<organism evidence="7 8">
    <name type="scientific">Ramularia collo-cygni</name>
    <dbReference type="NCBI Taxonomy" id="112498"/>
    <lineage>
        <taxon>Eukaryota</taxon>
        <taxon>Fungi</taxon>
        <taxon>Dikarya</taxon>
        <taxon>Ascomycota</taxon>
        <taxon>Pezizomycotina</taxon>
        <taxon>Dothideomycetes</taxon>
        <taxon>Dothideomycetidae</taxon>
        <taxon>Mycosphaerellales</taxon>
        <taxon>Mycosphaerellaceae</taxon>
        <taxon>Ramularia</taxon>
    </lineage>
</organism>
<reference evidence="7 8" key="1">
    <citation type="submission" date="2016-03" db="EMBL/GenBank/DDBJ databases">
        <authorList>
            <person name="Ploux O."/>
        </authorList>
    </citation>
    <scope>NUCLEOTIDE SEQUENCE [LARGE SCALE GENOMIC DNA]</scope>
    <source>
        <strain evidence="7 8">URUG2</strain>
    </source>
</reference>
<evidence type="ECO:0000256" key="3">
    <source>
        <dbReference type="ARBA" id="ARBA00022989"/>
    </source>
</evidence>